<evidence type="ECO:0000313" key="1">
    <source>
        <dbReference type="EMBL" id="BCG23745.1"/>
    </source>
</evidence>
<proteinExistence type="predicted"/>
<name>A0A6J4E332_9PSED</name>
<dbReference type="RefSeq" id="WP_111261412.1">
    <property type="nucleotide sequence ID" value="NZ_AP023189.1"/>
</dbReference>
<accession>A0A6J4E332</accession>
<dbReference type="KEGG" id="ptw:TUM18999_19360"/>
<dbReference type="Proteomes" id="UP000509383">
    <property type="component" value="Chromosome"/>
</dbReference>
<keyword evidence="4" id="KW-1185">Reference proteome</keyword>
<dbReference type="AlphaFoldDB" id="A0A6J4E332"/>
<dbReference type="EMBL" id="AP023189">
    <property type="protein sequence ID" value="BCG23745.1"/>
    <property type="molecule type" value="Genomic_DNA"/>
</dbReference>
<dbReference type="Proteomes" id="UP001054892">
    <property type="component" value="Unassembled WGS sequence"/>
</dbReference>
<evidence type="ECO:0008006" key="5">
    <source>
        <dbReference type="Google" id="ProtNLM"/>
    </source>
</evidence>
<sequence>MTCPQPLIRLAPITSGPVLRNPRVLLSGPHQPTMLRYLDGWPKRWAGPRNLLIQFAVDAGSLQRYAADSFDMAVVQAPAREDVALMVRELVRVSRQGLITLR</sequence>
<evidence type="ECO:0000313" key="2">
    <source>
        <dbReference type="EMBL" id="GJN51789.1"/>
    </source>
</evidence>
<evidence type="ECO:0000313" key="3">
    <source>
        <dbReference type="Proteomes" id="UP000509383"/>
    </source>
</evidence>
<gene>
    <name evidence="1" type="ORF">TUM18999_19360</name>
    <name evidence="2" type="ORF">TUM20286_15410</name>
</gene>
<organism evidence="1 3">
    <name type="scientific">Pseudomonas tohonis</name>
    <dbReference type="NCBI Taxonomy" id="2725477"/>
    <lineage>
        <taxon>Bacteria</taxon>
        <taxon>Pseudomonadati</taxon>
        <taxon>Pseudomonadota</taxon>
        <taxon>Gammaproteobacteria</taxon>
        <taxon>Pseudomonadales</taxon>
        <taxon>Pseudomonadaceae</taxon>
        <taxon>Pseudomonas</taxon>
    </lineage>
</organism>
<reference evidence="1 3" key="1">
    <citation type="submission" date="2020-05" db="EMBL/GenBank/DDBJ databases">
        <title>Characterization of novel class B3 metallo-beta-lactamase from novel Pseudomonas species.</title>
        <authorList>
            <person name="Yamada K."/>
            <person name="Aoki K."/>
            <person name="Ishii Y."/>
        </authorList>
    </citation>
    <scope>NUCLEOTIDE SEQUENCE [LARGE SCALE GENOMIC DNA]</scope>
    <source>
        <strain evidence="1 3">TUM18999</strain>
        <strain evidence="2 4">TUM20286</strain>
    </source>
</reference>
<dbReference type="EMBL" id="BQKM01000002">
    <property type="protein sequence ID" value="GJN51789.1"/>
    <property type="molecule type" value="Genomic_DNA"/>
</dbReference>
<evidence type="ECO:0000313" key="4">
    <source>
        <dbReference type="Proteomes" id="UP001054892"/>
    </source>
</evidence>
<protein>
    <recommendedName>
        <fullName evidence="5">Class I SAM-dependent methyltransferase</fullName>
    </recommendedName>
</protein>